<keyword evidence="24" id="KW-1185">Reference proteome</keyword>
<comment type="catalytic activity">
    <reaction evidence="17">
        <text>(R)-mevalonate + ATP = (R)-5-phosphomevalonate + ADP + H(+)</text>
        <dbReference type="Rhea" id="RHEA:17065"/>
        <dbReference type="ChEBI" id="CHEBI:15378"/>
        <dbReference type="ChEBI" id="CHEBI:30616"/>
        <dbReference type="ChEBI" id="CHEBI:36464"/>
        <dbReference type="ChEBI" id="CHEBI:58146"/>
        <dbReference type="ChEBI" id="CHEBI:456216"/>
        <dbReference type="EC" id="2.7.1.36"/>
    </reaction>
    <physiologicalReaction direction="left-to-right" evidence="17">
        <dbReference type="Rhea" id="RHEA:17066"/>
    </physiologicalReaction>
</comment>
<evidence type="ECO:0000256" key="1">
    <source>
        <dbReference type="ARBA" id="ARBA00004496"/>
    </source>
</evidence>
<keyword evidence="7" id="KW-0479">Metal-binding</keyword>
<dbReference type="PROSITE" id="PS00627">
    <property type="entry name" value="GHMP_KINASES_ATP"/>
    <property type="match status" value="1"/>
</dbReference>
<evidence type="ECO:0000256" key="10">
    <source>
        <dbReference type="ARBA" id="ARBA00022840"/>
    </source>
</evidence>
<dbReference type="FunFam" id="3.30.230.10:FF:000027">
    <property type="entry name" value="Mevalonate kinase"/>
    <property type="match status" value="1"/>
</dbReference>
<keyword evidence="8 20" id="KW-0547">Nucleotide-binding</keyword>
<dbReference type="InterPro" id="IPR006203">
    <property type="entry name" value="GHMP_knse_ATP-bd_CS"/>
</dbReference>
<dbReference type="OrthoDB" id="1652964at2759"/>
<keyword evidence="5 20" id="KW-0444">Lipid biosynthesis</keyword>
<dbReference type="PRINTS" id="PR00959">
    <property type="entry name" value="MEVGALKINASE"/>
</dbReference>
<dbReference type="EC" id="2.7.1.36" evidence="3 20"/>
<evidence type="ECO:0000259" key="22">
    <source>
        <dbReference type="Pfam" id="PF08544"/>
    </source>
</evidence>
<dbReference type="Pfam" id="PF08544">
    <property type="entry name" value="GHMP_kinases_C"/>
    <property type="match status" value="1"/>
</dbReference>
<reference evidence="23" key="1">
    <citation type="journal article" date="2021" name="Open Biol.">
        <title>Shared evolutionary footprints suggest mitochondrial oxidative damage underlies multiple complex I losses in fungi.</title>
        <authorList>
            <person name="Schikora-Tamarit M.A."/>
            <person name="Marcet-Houben M."/>
            <person name="Nosek J."/>
            <person name="Gabaldon T."/>
        </authorList>
    </citation>
    <scope>NUCLEOTIDE SEQUENCE</scope>
    <source>
        <strain evidence="23">CBS6341</strain>
    </source>
</reference>
<dbReference type="SUPFAM" id="SSF55060">
    <property type="entry name" value="GHMP Kinase, C-terminal domain"/>
    <property type="match status" value="1"/>
</dbReference>
<comment type="pathway">
    <text evidence="18 20">Isoprenoid biosynthesis; isopentenyl diphosphate biosynthesis via mevalonate pathway; isopentenyl diphosphate from (R)-mevalonate: step 1/3.</text>
</comment>
<dbReference type="Gene3D" id="3.30.230.10">
    <property type="match status" value="1"/>
</dbReference>
<dbReference type="EMBL" id="JAEUBF010000550">
    <property type="protein sequence ID" value="KAH3677147.1"/>
    <property type="molecule type" value="Genomic_DNA"/>
</dbReference>
<evidence type="ECO:0000313" key="24">
    <source>
        <dbReference type="Proteomes" id="UP000769528"/>
    </source>
</evidence>
<evidence type="ECO:0000256" key="15">
    <source>
        <dbReference type="ARBA" id="ARBA00023166"/>
    </source>
</evidence>
<dbReference type="InterPro" id="IPR006204">
    <property type="entry name" value="GHMP_kinase_N_dom"/>
</dbReference>
<sequence>MPELEPFIVSAPGKVIIFGEHSAVYAKPAIAAAISLRTYLMVAPSEDEEDLTLEFPDIGLVHSWKRSSLPWEVVEKFSTSNKPTTTDELIPEVVSEISKLLSDMNQSIHYAASSSFLYLYVHLCNRQTKAKRFTVRSTLPIGSGLGSSATISVCLAGALSILGQHIEPATLGNNDKSVDNQDSEYIDSWAFMGEKLIQGNPSGIDNAVATHGGAVMFQRTQSSVPSVRTTMRNFPKLKLLLTDTKQPRRSSDLVGNVSRLNSEYPKIISSILNALEDIAREGYSIMIKPNLDERARKRLSELFEINHGLLVALGVSHPVLEKVRILTDEFKIGKTKLTGAGGGGCAITLIDDDVAESKIKELIAKYDEFGFETFETSLGGKGVGYLNDLKIDSEGFLSLESKEDIENAIGVDNVNEWKFCKRGGMTMIGVALMTLEAAVSPTAYIAAVLEVPTSSPFSSKTEIPFLISSDLIAKTLTIPALTTAANGTNLPKINFELAEIFFNLGTIEFKPNATPQDAVTAIV</sequence>
<dbReference type="GO" id="GO:0006696">
    <property type="term" value="P:ergosterol biosynthetic process"/>
    <property type="evidence" value="ECO:0007669"/>
    <property type="project" value="TreeGrafter"/>
</dbReference>
<dbReference type="AlphaFoldDB" id="A0A9P8PRT6"/>
<organism evidence="23 24">
    <name type="scientific">Wickerhamomyces mucosus</name>
    <dbReference type="NCBI Taxonomy" id="1378264"/>
    <lineage>
        <taxon>Eukaryota</taxon>
        <taxon>Fungi</taxon>
        <taxon>Dikarya</taxon>
        <taxon>Ascomycota</taxon>
        <taxon>Saccharomycotina</taxon>
        <taxon>Saccharomycetes</taxon>
        <taxon>Phaffomycetales</taxon>
        <taxon>Wickerhamomycetaceae</taxon>
        <taxon>Wickerhamomyces</taxon>
    </lineage>
</organism>
<keyword evidence="9 20" id="KW-0418">Kinase</keyword>
<keyword evidence="4 20" id="KW-0963">Cytoplasm</keyword>
<evidence type="ECO:0000256" key="2">
    <source>
        <dbReference type="ARBA" id="ARBA00006495"/>
    </source>
</evidence>
<keyword evidence="16 20" id="KW-0753">Steroid metabolism</keyword>
<keyword evidence="15 20" id="KW-1207">Sterol metabolism</keyword>
<comment type="similarity">
    <text evidence="2 20">Belongs to the GHMP kinase family. Mevalonate kinase subfamily.</text>
</comment>
<evidence type="ECO:0000256" key="6">
    <source>
        <dbReference type="ARBA" id="ARBA00022679"/>
    </source>
</evidence>
<comment type="subcellular location">
    <subcellularLocation>
        <location evidence="1 20">Cytoplasm</location>
    </subcellularLocation>
</comment>
<evidence type="ECO:0000256" key="8">
    <source>
        <dbReference type="ARBA" id="ARBA00022741"/>
    </source>
</evidence>
<dbReference type="SUPFAM" id="SSF54211">
    <property type="entry name" value="Ribosomal protein S5 domain 2-like"/>
    <property type="match status" value="1"/>
</dbReference>
<dbReference type="PANTHER" id="PTHR43290">
    <property type="entry name" value="MEVALONATE KINASE"/>
    <property type="match status" value="1"/>
</dbReference>
<dbReference type="GO" id="GO:0005524">
    <property type="term" value="F:ATP binding"/>
    <property type="evidence" value="ECO:0007669"/>
    <property type="project" value="UniProtKB-KW"/>
</dbReference>
<dbReference type="NCBIfam" id="TIGR00549">
    <property type="entry name" value="mevalon_kin"/>
    <property type="match status" value="1"/>
</dbReference>
<evidence type="ECO:0000256" key="16">
    <source>
        <dbReference type="ARBA" id="ARBA00023221"/>
    </source>
</evidence>
<evidence type="ECO:0000256" key="17">
    <source>
        <dbReference type="ARBA" id="ARBA00029310"/>
    </source>
</evidence>
<dbReference type="Gene3D" id="3.30.70.890">
    <property type="entry name" value="GHMP kinase, C-terminal domain"/>
    <property type="match status" value="1"/>
</dbReference>
<dbReference type="GO" id="GO:0005829">
    <property type="term" value="C:cytosol"/>
    <property type="evidence" value="ECO:0007669"/>
    <property type="project" value="TreeGrafter"/>
</dbReference>
<dbReference type="GO" id="GO:0005975">
    <property type="term" value="P:carbohydrate metabolic process"/>
    <property type="evidence" value="ECO:0007669"/>
    <property type="project" value="UniProtKB-ARBA"/>
</dbReference>
<evidence type="ECO:0000259" key="21">
    <source>
        <dbReference type="Pfam" id="PF00288"/>
    </source>
</evidence>
<feature type="domain" description="GHMP kinase C-terminal" evidence="22">
    <location>
        <begin position="288"/>
        <end position="366"/>
    </location>
</feature>
<evidence type="ECO:0000256" key="18">
    <source>
        <dbReference type="ARBA" id="ARBA00029438"/>
    </source>
</evidence>
<dbReference type="PANTHER" id="PTHR43290:SF2">
    <property type="entry name" value="MEVALONATE KINASE"/>
    <property type="match status" value="1"/>
</dbReference>
<keyword evidence="11" id="KW-0460">Magnesium</keyword>
<evidence type="ECO:0000256" key="5">
    <source>
        <dbReference type="ARBA" id="ARBA00022516"/>
    </source>
</evidence>
<evidence type="ECO:0000313" key="23">
    <source>
        <dbReference type="EMBL" id="KAH3677147.1"/>
    </source>
</evidence>
<dbReference type="GO" id="GO:0019287">
    <property type="term" value="P:isopentenyl diphosphate biosynthetic process, mevalonate pathway"/>
    <property type="evidence" value="ECO:0007669"/>
    <property type="project" value="TreeGrafter"/>
</dbReference>
<dbReference type="GO" id="GO:0004496">
    <property type="term" value="F:mevalonate kinase activity"/>
    <property type="evidence" value="ECO:0007669"/>
    <property type="project" value="UniProtKB-EC"/>
</dbReference>
<evidence type="ECO:0000256" key="9">
    <source>
        <dbReference type="ARBA" id="ARBA00022777"/>
    </source>
</evidence>
<comment type="caution">
    <text evidence="23">The sequence shown here is derived from an EMBL/GenBank/DDBJ whole genome shotgun (WGS) entry which is preliminary data.</text>
</comment>
<keyword evidence="13 20" id="KW-0756">Sterol biosynthesis</keyword>
<feature type="domain" description="GHMP kinase N-terminal" evidence="21">
    <location>
        <begin position="129"/>
        <end position="213"/>
    </location>
</feature>
<dbReference type="FunFam" id="3.30.70.890:FF:000003">
    <property type="entry name" value="Mevalonate kinase"/>
    <property type="match status" value="1"/>
</dbReference>
<dbReference type="Proteomes" id="UP000769528">
    <property type="component" value="Unassembled WGS sequence"/>
</dbReference>
<evidence type="ECO:0000256" key="19">
    <source>
        <dbReference type="ARBA" id="ARBA00073318"/>
    </source>
</evidence>
<evidence type="ECO:0000256" key="4">
    <source>
        <dbReference type="ARBA" id="ARBA00022490"/>
    </source>
</evidence>
<evidence type="ECO:0000256" key="7">
    <source>
        <dbReference type="ARBA" id="ARBA00022723"/>
    </source>
</evidence>
<dbReference type="InterPro" id="IPR006205">
    <property type="entry name" value="Mev_gal_kin"/>
</dbReference>
<proteinExistence type="inferred from homology"/>
<keyword evidence="10 20" id="KW-0067">ATP-binding</keyword>
<keyword evidence="6 20" id="KW-0808">Transferase</keyword>
<dbReference type="InterPro" id="IPR014721">
    <property type="entry name" value="Ribsml_uS5_D2-typ_fold_subgr"/>
</dbReference>
<dbReference type="Pfam" id="PF00288">
    <property type="entry name" value="GHMP_kinases_N"/>
    <property type="match status" value="1"/>
</dbReference>
<dbReference type="InterPro" id="IPR036554">
    <property type="entry name" value="GHMP_kinase_C_sf"/>
</dbReference>
<dbReference type="InterPro" id="IPR020568">
    <property type="entry name" value="Ribosomal_Su5_D2-typ_SF"/>
</dbReference>
<evidence type="ECO:0000256" key="14">
    <source>
        <dbReference type="ARBA" id="ARBA00023098"/>
    </source>
</evidence>
<keyword evidence="12 20" id="KW-0752">Steroid biosynthesis</keyword>
<evidence type="ECO:0000256" key="12">
    <source>
        <dbReference type="ARBA" id="ARBA00022955"/>
    </source>
</evidence>
<gene>
    <name evidence="23" type="ORF">WICMUC_001902</name>
</gene>
<protein>
    <recommendedName>
        <fullName evidence="19 20">Mevalonate kinase</fullName>
        <shortName evidence="20">MK</shortName>
        <ecNumber evidence="3 20">2.7.1.36</ecNumber>
    </recommendedName>
</protein>
<dbReference type="GO" id="GO:0046872">
    <property type="term" value="F:metal ion binding"/>
    <property type="evidence" value="ECO:0007669"/>
    <property type="project" value="UniProtKB-KW"/>
</dbReference>
<evidence type="ECO:0000256" key="20">
    <source>
        <dbReference type="RuleBase" id="RU363087"/>
    </source>
</evidence>
<evidence type="ECO:0000256" key="13">
    <source>
        <dbReference type="ARBA" id="ARBA00023011"/>
    </source>
</evidence>
<evidence type="ECO:0000256" key="3">
    <source>
        <dbReference type="ARBA" id="ARBA00012103"/>
    </source>
</evidence>
<keyword evidence="14 20" id="KW-0443">Lipid metabolism</keyword>
<dbReference type="InterPro" id="IPR013750">
    <property type="entry name" value="GHMP_kinase_C_dom"/>
</dbReference>
<comment type="function">
    <text evidence="20">Mevalonate kinase; part of the second module of ergosterol biosynthesis pathway that includes the middle steps of the pathway. The second module is carried out in the vacuole and involves the formation of farnesyl diphosphate, which is also an important intermediate in the biosynthesis of ubiquinone, dolichol, heme and prenylated proteins.</text>
</comment>
<name>A0A9P8PRT6_9ASCO</name>
<reference evidence="23" key="2">
    <citation type="submission" date="2021-01" db="EMBL/GenBank/DDBJ databases">
        <authorList>
            <person name="Schikora-Tamarit M.A."/>
        </authorList>
    </citation>
    <scope>NUCLEOTIDE SEQUENCE</scope>
    <source>
        <strain evidence="23">CBS6341</strain>
    </source>
</reference>
<accession>A0A9P8PRT6</accession>
<evidence type="ECO:0000256" key="11">
    <source>
        <dbReference type="ARBA" id="ARBA00022842"/>
    </source>
</evidence>